<protein>
    <submittedName>
        <fullName evidence="2">Uncharacterized protein</fullName>
    </submittedName>
</protein>
<dbReference type="Proteomes" id="UP001432202">
    <property type="component" value="Chromosome"/>
</dbReference>
<feature type="transmembrane region" description="Helical" evidence="1">
    <location>
        <begin position="20"/>
        <end position="42"/>
    </location>
</feature>
<keyword evidence="1" id="KW-0472">Membrane</keyword>
<feature type="transmembrane region" description="Helical" evidence="1">
    <location>
        <begin position="121"/>
        <end position="140"/>
    </location>
</feature>
<sequence length="183" mass="20363">MARIRESLIIEELSFLDEKLGGNSLLTLRNLMYFLFGGLIAYKLIEGGGVKLVIGVIILLFVLALIVYPKRSLTLENILIGAISYYLEPQGEAAKKKEAKKQEKQKTTKNLAKKPLAIPKIDISLTASGIILLILSFILYNRISLLAVFPGVIGSSLIASEIVYFLMVRLVRLKKKDEKKQNA</sequence>
<keyword evidence="3" id="KW-1185">Reference proteome</keyword>
<dbReference type="GeneID" id="89337826"/>
<dbReference type="EMBL" id="CP146016">
    <property type="protein sequence ID" value="WWQ60449.1"/>
    <property type="molecule type" value="Genomic_DNA"/>
</dbReference>
<evidence type="ECO:0000313" key="2">
    <source>
        <dbReference type="EMBL" id="WWQ60449.1"/>
    </source>
</evidence>
<reference evidence="2 3" key="1">
    <citation type="submission" date="2024-02" db="EMBL/GenBank/DDBJ databases">
        <title>STSV induces naive adaptation in Sulfolobus.</title>
        <authorList>
            <person name="Xiang X."/>
            <person name="Song M."/>
        </authorList>
    </citation>
    <scope>NUCLEOTIDE SEQUENCE [LARGE SCALE GENOMIC DNA]</scope>
    <source>
        <strain evidence="2 3">RT2</strain>
    </source>
</reference>
<feature type="transmembrane region" description="Helical" evidence="1">
    <location>
        <begin position="146"/>
        <end position="171"/>
    </location>
</feature>
<keyword evidence="1" id="KW-1133">Transmembrane helix</keyword>
<dbReference type="AlphaFoldDB" id="A0AAX4KZX4"/>
<gene>
    <name evidence="2" type="ORF">V6M85_13615</name>
</gene>
<accession>A0AAX4KZX4</accession>
<evidence type="ECO:0000313" key="3">
    <source>
        <dbReference type="Proteomes" id="UP001432202"/>
    </source>
</evidence>
<keyword evidence="1" id="KW-0812">Transmembrane</keyword>
<proteinExistence type="predicted"/>
<dbReference type="RefSeq" id="WP_338601228.1">
    <property type="nucleotide sequence ID" value="NZ_CP146016.1"/>
</dbReference>
<evidence type="ECO:0000256" key="1">
    <source>
        <dbReference type="SAM" id="Phobius"/>
    </source>
</evidence>
<feature type="transmembrane region" description="Helical" evidence="1">
    <location>
        <begin position="48"/>
        <end position="68"/>
    </location>
</feature>
<name>A0AAX4KZX4_9CREN</name>
<organism evidence="2 3">
    <name type="scientific">Sulfolobus tengchongensis</name>
    <dbReference type="NCBI Taxonomy" id="207809"/>
    <lineage>
        <taxon>Archaea</taxon>
        <taxon>Thermoproteota</taxon>
        <taxon>Thermoprotei</taxon>
        <taxon>Sulfolobales</taxon>
        <taxon>Sulfolobaceae</taxon>
        <taxon>Sulfolobus</taxon>
    </lineage>
</organism>